<reference evidence="5" key="1">
    <citation type="submission" date="2017-12" db="EMBL/GenBank/DDBJ databases">
        <title>FDA dAtabase for Regulatory Grade micrObial Sequences (FDA-ARGOS): Supporting development and validation of Infectious Disease Dx tests.</title>
        <authorList>
            <person name="Hoffmann M."/>
            <person name="Allard M."/>
            <person name="Evans P."/>
            <person name="Brown E."/>
            <person name="Tallon L.J."/>
            <person name="Sadzewicz L."/>
            <person name="Sengamalay N."/>
            <person name="Ott S."/>
            <person name="Godinez A."/>
            <person name="Nagaraj S."/>
            <person name="Vavikolanu K."/>
            <person name="Aluvathingal J."/>
            <person name="Nadendla S."/>
            <person name="Hobson J."/>
            <person name="Sichtig H."/>
        </authorList>
    </citation>
    <scope>NUCLEOTIDE SEQUENCE [LARGE SCALE GENOMIC DNA]</scope>
    <source>
        <strain evidence="5">FDAARGOS_113</strain>
    </source>
</reference>
<feature type="compositionally biased region" description="Basic and acidic residues" evidence="3">
    <location>
        <begin position="1"/>
        <end position="16"/>
    </location>
</feature>
<dbReference type="PANTHER" id="PTHR28004">
    <property type="entry name" value="ZGC:162816-RELATED"/>
    <property type="match status" value="1"/>
</dbReference>
<keyword evidence="6" id="KW-1185">Reference proteome</keyword>
<dbReference type="InterPro" id="IPR026956">
    <property type="entry name" value="D-ser_dehydrat-like_dom"/>
</dbReference>
<evidence type="ECO:0000313" key="5">
    <source>
        <dbReference type="EMBL" id="PNM57331.1"/>
    </source>
</evidence>
<accession>A0A2J9V0P5</accession>
<gene>
    <name evidence="5" type="ORF">AL544_015375</name>
</gene>
<dbReference type="SUPFAM" id="SSF51419">
    <property type="entry name" value="PLP-binding barrel"/>
    <property type="match status" value="1"/>
</dbReference>
<evidence type="ECO:0000256" key="1">
    <source>
        <dbReference type="ARBA" id="ARBA00005323"/>
    </source>
</evidence>
<dbReference type="InterPro" id="IPR051466">
    <property type="entry name" value="D-amino_acid_metab_enzyme"/>
</dbReference>
<comment type="caution">
    <text evidence="5">The sequence shown here is derived from an EMBL/GenBank/DDBJ whole genome shotgun (WGS) entry which is preliminary data.</text>
</comment>
<evidence type="ECO:0000256" key="3">
    <source>
        <dbReference type="SAM" id="MobiDB-lite"/>
    </source>
</evidence>
<dbReference type="GO" id="GO:0016829">
    <property type="term" value="F:lyase activity"/>
    <property type="evidence" value="ECO:0007669"/>
    <property type="project" value="UniProtKB-KW"/>
</dbReference>
<sequence>MNKRLDEHDRNYHSHEVNCPASGEKGQAISSAYPKLHADEISLPSAVIDASALENNLRWMQQFADKQQLKLAPHGKTSMTPDFFRQQLAQGAWGITVATAAQAEIAVQAGAKNVIMANQLVGKANMTIISRLLKDNEVNFYCCVDSIRNTSALAEFFAAQQQTLNVLIEFGVVGGRCGCRTGEQLFTLAEQINTLPNLALCGIEVYEGVIHGEHAEQEIGAFLNKVIALTRDLKQAQWIASKPLITGAGSAWYDVVAEHFSGLDDLIAVLRPGCYAIHDTGIYQKAQHNVMARAEKKQGVACQLGGDLISALELWAHVISRPEPTRLVVGMGKRDVAFDAGLPILELAFRDGEALPLPEYANSIAIMDQHTFVDVSAESTLDVGDILVFSTSHPCLTIDKWRALAVRDEQYQITHWVETRF</sequence>
<evidence type="ECO:0000313" key="6">
    <source>
        <dbReference type="Proteomes" id="UP000053748"/>
    </source>
</evidence>
<dbReference type="PANTHER" id="PTHR28004:SF8">
    <property type="entry name" value="D-SERINE DEAMINASE"/>
    <property type="match status" value="1"/>
</dbReference>
<evidence type="ECO:0000259" key="4">
    <source>
        <dbReference type="SMART" id="SM01119"/>
    </source>
</evidence>
<dbReference type="AlphaFoldDB" id="A0A2J9V0P5"/>
<feature type="region of interest" description="Disordered" evidence="3">
    <location>
        <begin position="1"/>
        <end position="24"/>
    </location>
</feature>
<evidence type="ECO:0000256" key="2">
    <source>
        <dbReference type="ARBA" id="ARBA00023239"/>
    </source>
</evidence>
<protein>
    <submittedName>
        <fullName evidence="5">Amino acid deaminase</fullName>
    </submittedName>
</protein>
<dbReference type="STRING" id="674.VM_13310"/>
<keyword evidence="2" id="KW-0456">Lyase</keyword>
<comment type="similarity">
    <text evidence="1">Belongs to the DSD1 family.</text>
</comment>
<feature type="domain" description="D-serine dehydratase-like" evidence="4">
    <location>
        <begin position="311"/>
        <end position="408"/>
    </location>
</feature>
<dbReference type="Proteomes" id="UP000053748">
    <property type="component" value="Unassembled WGS sequence"/>
</dbReference>
<dbReference type="RefSeq" id="WP_001042468.1">
    <property type="nucleotide sequence ID" value="NZ_CAWMSS010000001.1"/>
</dbReference>
<dbReference type="SMART" id="SM01119">
    <property type="entry name" value="D-ser_dehydrat"/>
    <property type="match status" value="1"/>
</dbReference>
<proteinExistence type="inferred from homology"/>
<dbReference type="Pfam" id="PF14031">
    <property type="entry name" value="D-ser_dehydrat"/>
    <property type="match status" value="1"/>
</dbReference>
<dbReference type="Gene3D" id="3.20.20.10">
    <property type="entry name" value="Alanine racemase"/>
    <property type="match status" value="1"/>
</dbReference>
<organism evidence="5 6">
    <name type="scientific">Vibrio mimicus</name>
    <dbReference type="NCBI Taxonomy" id="674"/>
    <lineage>
        <taxon>Bacteria</taxon>
        <taxon>Pseudomonadati</taxon>
        <taxon>Pseudomonadota</taxon>
        <taxon>Gammaproteobacteria</taxon>
        <taxon>Vibrionales</taxon>
        <taxon>Vibrionaceae</taxon>
        <taxon>Vibrio</taxon>
    </lineage>
</organism>
<dbReference type="InterPro" id="IPR042208">
    <property type="entry name" value="D-ser_dehydrat-like_sf"/>
</dbReference>
<dbReference type="EMBL" id="LOSJ02000002">
    <property type="protein sequence ID" value="PNM57331.1"/>
    <property type="molecule type" value="Genomic_DNA"/>
</dbReference>
<dbReference type="InterPro" id="IPR029066">
    <property type="entry name" value="PLP-binding_barrel"/>
</dbReference>
<dbReference type="Gene3D" id="2.40.37.20">
    <property type="entry name" value="D-serine dehydratase-like domain"/>
    <property type="match status" value="1"/>
</dbReference>
<dbReference type="Pfam" id="PF01168">
    <property type="entry name" value="Ala_racemase_N"/>
    <property type="match status" value="1"/>
</dbReference>
<name>A0A2J9V0P5_VIBMI</name>
<dbReference type="OrthoDB" id="9811417at2"/>
<dbReference type="InterPro" id="IPR001608">
    <property type="entry name" value="Ala_racemase_N"/>
</dbReference>
<dbReference type="CDD" id="cd06818">
    <property type="entry name" value="PLPDE_III_cryptic_DSD"/>
    <property type="match status" value="1"/>
</dbReference>